<dbReference type="RefSeq" id="WP_344801076.1">
    <property type="nucleotide sequence ID" value="NZ_BAABAB010000001.1"/>
</dbReference>
<evidence type="ECO:0000313" key="6">
    <source>
        <dbReference type="Proteomes" id="UP001501490"/>
    </source>
</evidence>
<evidence type="ECO:0000313" key="5">
    <source>
        <dbReference type="EMBL" id="GAA3602796.1"/>
    </source>
</evidence>
<accession>A0ABP6ZAV2</accession>
<keyword evidence="6" id="KW-1185">Reference proteome</keyword>
<dbReference type="Gene3D" id="3.90.79.10">
    <property type="entry name" value="Nucleoside Triphosphate Pyrophosphohydrolase"/>
    <property type="match status" value="1"/>
</dbReference>
<dbReference type="PANTHER" id="PTHR43046">
    <property type="entry name" value="GDP-MANNOSE MANNOSYL HYDROLASE"/>
    <property type="match status" value="1"/>
</dbReference>
<dbReference type="Pfam" id="PF00293">
    <property type="entry name" value="NUDIX"/>
    <property type="match status" value="1"/>
</dbReference>
<name>A0ABP6ZAV2_9ACTN</name>
<dbReference type="CDD" id="cd04688">
    <property type="entry name" value="NUDIX_Hydrolase"/>
    <property type="match status" value="1"/>
</dbReference>
<dbReference type="InterPro" id="IPR000086">
    <property type="entry name" value="NUDIX_hydrolase_dom"/>
</dbReference>
<dbReference type="InterPro" id="IPR020084">
    <property type="entry name" value="NUDIX_hydrolase_CS"/>
</dbReference>
<dbReference type="PROSITE" id="PS51462">
    <property type="entry name" value="NUDIX"/>
    <property type="match status" value="1"/>
</dbReference>
<comment type="caution">
    <text evidence="5">The sequence shown here is derived from an EMBL/GenBank/DDBJ whole genome shotgun (WGS) entry which is preliminary data.</text>
</comment>
<evidence type="ECO:0000256" key="2">
    <source>
        <dbReference type="ARBA" id="ARBA00022801"/>
    </source>
</evidence>
<reference evidence="6" key="1">
    <citation type="journal article" date="2019" name="Int. J. Syst. Evol. Microbiol.">
        <title>The Global Catalogue of Microorganisms (GCM) 10K type strain sequencing project: providing services to taxonomists for standard genome sequencing and annotation.</title>
        <authorList>
            <consortium name="The Broad Institute Genomics Platform"/>
            <consortium name="The Broad Institute Genome Sequencing Center for Infectious Disease"/>
            <person name="Wu L."/>
            <person name="Ma J."/>
        </authorList>
    </citation>
    <scope>NUCLEOTIDE SEQUENCE [LARGE SCALE GENOMIC DNA]</scope>
    <source>
        <strain evidence="6">JCM 16929</strain>
    </source>
</reference>
<protein>
    <recommendedName>
        <fullName evidence="4">Nudix hydrolase domain-containing protein</fullName>
    </recommendedName>
</protein>
<gene>
    <name evidence="5" type="ORF">GCM10022236_00710</name>
</gene>
<proteinExistence type="predicted"/>
<dbReference type="EMBL" id="BAABAB010000001">
    <property type="protein sequence ID" value="GAA3602796.1"/>
    <property type="molecule type" value="Genomic_DNA"/>
</dbReference>
<sequence length="158" mass="17475">MQETITVKAYAVLLNESRSRHVVWRGTDPTKRPTDFHRMLGGHVEFGERARDAVVREIAEELGTELSEVSPIGVLESIFRFAGRPGHEVVFLYAATIADGVVPDVGGWFDDGGPIRVEWRAVRTDTDIPLYPDGAQRLIAEWIGTGADGGTRRPYIGE</sequence>
<keyword evidence="3" id="KW-0460">Magnesium</keyword>
<evidence type="ECO:0000259" key="4">
    <source>
        <dbReference type="PROSITE" id="PS51462"/>
    </source>
</evidence>
<dbReference type="InterPro" id="IPR015797">
    <property type="entry name" value="NUDIX_hydrolase-like_dom_sf"/>
</dbReference>
<dbReference type="PANTHER" id="PTHR43046:SF12">
    <property type="entry name" value="GDP-MANNOSE MANNOSYL HYDROLASE"/>
    <property type="match status" value="1"/>
</dbReference>
<evidence type="ECO:0000256" key="3">
    <source>
        <dbReference type="ARBA" id="ARBA00022842"/>
    </source>
</evidence>
<evidence type="ECO:0000256" key="1">
    <source>
        <dbReference type="ARBA" id="ARBA00001946"/>
    </source>
</evidence>
<dbReference type="Proteomes" id="UP001501490">
    <property type="component" value="Unassembled WGS sequence"/>
</dbReference>
<dbReference type="PROSITE" id="PS00893">
    <property type="entry name" value="NUDIX_BOX"/>
    <property type="match status" value="1"/>
</dbReference>
<comment type="cofactor">
    <cofactor evidence="1">
        <name>Mg(2+)</name>
        <dbReference type="ChEBI" id="CHEBI:18420"/>
    </cofactor>
</comment>
<organism evidence="5 6">
    <name type="scientific">Microlunatus ginsengisoli</name>
    <dbReference type="NCBI Taxonomy" id="363863"/>
    <lineage>
        <taxon>Bacteria</taxon>
        <taxon>Bacillati</taxon>
        <taxon>Actinomycetota</taxon>
        <taxon>Actinomycetes</taxon>
        <taxon>Propionibacteriales</taxon>
        <taxon>Propionibacteriaceae</taxon>
        <taxon>Microlunatus</taxon>
    </lineage>
</organism>
<dbReference type="SUPFAM" id="SSF55811">
    <property type="entry name" value="Nudix"/>
    <property type="match status" value="1"/>
</dbReference>
<feature type="domain" description="Nudix hydrolase" evidence="4">
    <location>
        <begin position="4"/>
        <end position="145"/>
    </location>
</feature>
<keyword evidence="2" id="KW-0378">Hydrolase</keyword>